<dbReference type="KEGG" id="prel:PRELSG_1341000"/>
<dbReference type="Pfam" id="PF00561">
    <property type="entry name" value="Abhydrolase_1"/>
    <property type="match status" value="1"/>
</dbReference>
<gene>
    <name evidence="3" type="ORF">PRELSG_1341000</name>
</gene>
<sequence>MFYTQNIIQEYVACSMGKTFIIYSKNLFINENKIKIDSTSNVKENENNKNYKENVILLFLHGLNGSSYQFENLFYHIIHSNYKFVSLDFYGHGNSSLLKNLNKYTEKLYTEQIYDVLKKKDIFNSTFIIIGFSMGCIIASHLSIDNKIKIKKFCLISAAGLAKPKHRFLQFLLKHNIRFCLRVAKKYSHLIVSEDTVKNEYYDCHNNLEDVNKRYLILKENHEKFIETFLKVLSGTKIQDSKKLYSAFLKKNHEVLFIYGKDDKVTPSIYTLKFLKEHSKYINNVKVVIFPECSHLVLSEKCSELIIYLMHFLQ</sequence>
<protein>
    <submittedName>
        <fullName evidence="3">Alpha/beta hydrolase, putative</fullName>
    </submittedName>
</protein>
<evidence type="ECO:0000313" key="4">
    <source>
        <dbReference type="Proteomes" id="UP000220158"/>
    </source>
</evidence>
<feature type="domain" description="AB hydrolase-1" evidence="2">
    <location>
        <begin position="56"/>
        <end position="300"/>
    </location>
</feature>
<dbReference type="EMBL" id="LN835308">
    <property type="protein sequence ID" value="CRH04036.1"/>
    <property type="molecule type" value="Genomic_DNA"/>
</dbReference>
<dbReference type="GO" id="GO:0016020">
    <property type="term" value="C:membrane"/>
    <property type="evidence" value="ECO:0007669"/>
    <property type="project" value="TreeGrafter"/>
</dbReference>
<keyword evidence="1" id="KW-0812">Transmembrane</keyword>
<reference evidence="3 4" key="1">
    <citation type="submission" date="2015-04" db="EMBL/GenBank/DDBJ databases">
        <authorList>
            <consortium name="Pathogen Informatics"/>
        </authorList>
    </citation>
    <scope>NUCLEOTIDE SEQUENCE [LARGE SCALE GENOMIC DNA]</scope>
    <source>
        <strain evidence="3 4">SGS1</strain>
    </source>
</reference>
<dbReference type="InterPro" id="IPR029058">
    <property type="entry name" value="AB_hydrolase_fold"/>
</dbReference>
<evidence type="ECO:0000259" key="2">
    <source>
        <dbReference type="Pfam" id="PF00561"/>
    </source>
</evidence>
<dbReference type="VEuPathDB" id="PlasmoDB:PRELSG_1341000"/>
<keyword evidence="1" id="KW-0472">Membrane</keyword>
<dbReference type="OMA" id="ECCHLVI"/>
<dbReference type="InterPro" id="IPR050266">
    <property type="entry name" value="AB_hydrolase_sf"/>
</dbReference>
<dbReference type="PANTHER" id="PTHR43798">
    <property type="entry name" value="MONOACYLGLYCEROL LIPASE"/>
    <property type="match status" value="1"/>
</dbReference>
<dbReference type="RefSeq" id="XP_028536042.1">
    <property type="nucleotide sequence ID" value="XM_028678947.1"/>
</dbReference>
<dbReference type="Proteomes" id="UP000220158">
    <property type="component" value="Chromosome 13"/>
</dbReference>
<dbReference type="GeneID" id="39738344"/>
<dbReference type="InterPro" id="IPR000073">
    <property type="entry name" value="AB_hydrolase_1"/>
</dbReference>
<keyword evidence="1" id="KW-1133">Transmembrane helix</keyword>
<dbReference type="OrthoDB" id="428974at2759"/>
<dbReference type="AlphaFoldDB" id="A0A1J1HDM9"/>
<feature type="transmembrane region" description="Helical" evidence="1">
    <location>
        <begin position="122"/>
        <end position="144"/>
    </location>
</feature>
<evidence type="ECO:0000256" key="1">
    <source>
        <dbReference type="SAM" id="Phobius"/>
    </source>
</evidence>
<dbReference type="PRINTS" id="PR00111">
    <property type="entry name" value="ABHYDROLASE"/>
</dbReference>
<dbReference type="GO" id="GO:0016787">
    <property type="term" value="F:hydrolase activity"/>
    <property type="evidence" value="ECO:0007669"/>
    <property type="project" value="UniProtKB-KW"/>
</dbReference>
<keyword evidence="3" id="KW-0378">Hydrolase</keyword>
<name>A0A1J1HDM9_PLARL</name>
<dbReference type="PANTHER" id="PTHR43798:SF33">
    <property type="entry name" value="HYDROLASE, PUTATIVE (AFU_ORTHOLOGUE AFUA_2G14860)-RELATED"/>
    <property type="match status" value="1"/>
</dbReference>
<dbReference type="Gene3D" id="3.40.50.1820">
    <property type="entry name" value="alpha/beta hydrolase"/>
    <property type="match status" value="1"/>
</dbReference>
<organism evidence="3 4">
    <name type="scientific">Plasmodium relictum</name>
    <dbReference type="NCBI Taxonomy" id="85471"/>
    <lineage>
        <taxon>Eukaryota</taxon>
        <taxon>Sar</taxon>
        <taxon>Alveolata</taxon>
        <taxon>Apicomplexa</taxon>
        <taxon>Aconoidasida</taxon>
        <taxon>Haemosporida</taxon>
        <taxon>Plasmodiidae</taxon>
        <taxon>Plasmodium</taxon>
        <taxon>Plasmodium (Haemamoeba)</taxon>
    </lineage>
</organism>
<proteinExistence type="predicted"/>
<evidence type="ECO:0000313" key="3">
    <source>
        <dbReference type="EMBL" id="CRH04036.1"/>
    </source>
</evidence>
<dbReference type="SUPFAM" id="SSF53474">
    <property type="entry name" value="alpha/beta-Hydrolases"/>
    <property type="match status" value="1"/>
</dbReference>
<keyword evidence="4" id="KW-1185">Reference proteome</keyword>
<accession>A0A1J1HDM9</accession>